<keyword evidence="3" id="KW-1185">Reference proteome</keyword>
<reference evidence="2 3" key="1">
    <citation type="submission" date="2020-03" db="EMBL/GenBank/DDBJ databases">
        <title>The genome sequence of Microvirga sp. c23x22.</title>
        <authorList>
            <person name="Zhang X."/>
        </authorList>
    </citation>
    <scope>NUCLEOTIDE SEQUENCE [LARGE SCALE GENOMIC DNA]</scope>
    <source>
        <strain evidence="3">c23x22</strain>
    </source>
</reference>
<comment type="caution">
    <text evidence="2">The sequence shown here is derived from an EMBL/GenBank/DDBJ whole genome shotgun (WGS) entry which is preliminary data.</text>
</comment>
<dbReference type="Proteomes" id="UP000707352">
    <property type="component" value="Unassembled WGS sequence"/>
</dbReference>
<feature type="domain" description="Inner membrane protein YgaP-like transmembrane" evidence="1">
    <location>
        <begin position="13"/>
        <end position="71"/>
    </location>
</feature>
<evidence type="ECO:0000313" key="3">
    <source>
        <dbReference type="Proteomes" id="UP000707352"/>
    </source>
</evidence>
<dbReference type="Pfam" id="PF11127">
    <property type="entry name" value="YgaP-like_TM"/>
    <property type="match status" value="1"/>
</dbReference>
<dbReference type="RefSeq" id="WP_167672040.1">
    <property type="nucleotide sequence ID" value="NZ_JAATJS010000002.1"/>
</dbReference>
<protein>
    <submittedName>
        <fullName evidence="2">DUF2892 domain-containing protein</fullName>
    </submittedName>
</protein>
<dbReference type="EMBL" id="JAATJS010000002">
    <property type="protein sequence ID" value="NIX76139.1"/>
    <property type="molecule type" value="Genomic_DNA"/>
</dbReference>
<evidence type="ECO:0000313" key="2">
    <source>
        <dbReference type="EMBL" id="NIX76139.1"/>
    </source>
</evidence>
<proteinExistence type="predicted"/>
<dbReference type="InterPro" id="IPR021309">
    <property type="entry name" value="YgaP-like_TM"/>
</dbReference>
<gene>
    <name evidence="2" type="ORF">HB375_05860</name>
</gene>
<accession>A0ABX0V8I9</accession>
<evidence type="ECO:0000259" key="1">
    <source>
        <dbReference type="Pfam" id="PF11127"/>
    </source>
</evidence>
<name>A0ABX0V8I9_9HYPH</name>
<organism evidence="2 3">
    <name type="scientific">Microvirga terricola</name>
    <dbReference type="NCBI Taxonomy" id="2719797"/>
    <lineage>
        <taxon>Bacteria</taxon>
        <taxon>Pseudomonadati</taxon>
        <taxon>Pseudomonadota</taxon>
        <taxon>Alphaproteobacteria</taxon>
        <taxon>Hyphomicrobiales</taxon>
        <taxon>Methylobacteriaceae</taxon>
        <taxon>Microvirga</taxon>
    </lineage>
</organism>
<sequence>MENAPEIPVNGEQNLTAAERAVYIVAGLGLAATSLRPRPNTFLSALALLGGSFLAWRGYLGHCPVKAALIGSASLARQN</sequence>